<dbReference type="GO" id="GO:0006334">
    <property type="term" value="P:nucleosome assembly"/>
    <property type="evidence" value="ECO:0007669"/>
    <property type="project" value="InterPro"/>
</dbReference>
<dbReference type="PROSITE" id="PS51504">
    <property type="entry name" value="H15"/>
    <property type="match status" value="1"/>
</dbReference>
<evidence type="ECO:0000313" key="11">
    <source>
        <dbReference type="Proteomes" id="UP000283383"/>
    </source>
</evidence>
<dbReference type="InterPro" id="IPR036390">
    <property type="entry name" value="WH_DNA-bd_sf"/>
</dbReference>
<keyword evidence="5 7" id="KW-0238">DNA-binding</keyword>
<keyword evidence="4 7" id="KW-0158">Chromosome</keyword>
<dbReference type="SUPFAM" id="SSF46785">
    <property type="entry name" value="Winged helix' DNA-binding domain"/>
    <property type="match status" value="1"/>
</dbReference>
<evidence type="ECO:0000256" key="2">
    <source>
        <dbReference type="ARBA" id="ARBA00004286"/>
    </source>
</evidence>
<evidence type="ECO:0000313" key="10">
    <source>
        <dbReference type="EMBL" id="RKF82974.1"/>
    </source>
</evidence>
<feature type="domain" description="H15" evidence="9">
    <location>
        <begin position="17"/>
        <end position="91"/>
    </location>
</feature>
<keyword evidence="11" id="KW-1185">Reference proteome</keyword>
<gene>
    <name evidence="10" type="ORF">GcM3_018010</name>
</gene>
<evidence type="ECO:0000256" key="3">
    <source>
        <dbReference type="ARBA" id="ARBA00020833"/>
    </source>
</evidence>
<dbReference type="GO" id="GO:0045910">
    <property type="term" value="P:negative regulation of DNA recombination"/>
    <property type="evidence" value="ECO:0007669"/>
    <property type="project" value="TreeGrafter"/>
</dbReference>
<comment type="subcellular location">
    <subcellularLocation>
        <location evidence="2">Chromosome</location>
    </subcellularLocation>
    <subcellularLocation>
        <location evidence="1 7">Nucleus</location>
    </subcellularLocation>
</comment>
<dbReference type="SMART" id="SM00526">
    <property type="entry name" value="H15"/>
    <property type="match status" value="1"/>
</dbReference>
<sequence>MPPKIAAAKPKAKPTTDHISYQDMIIDAIVTLKERNGSSRVALKKYIKANHKHVVDGKMFDSLFNRALKSGVDKGVFAQPKGASGGTKLAKKETKSLARPAIKVAENKVIEKKPVTKKAVATKKVTARKVETSPRSKTSKAKTLPKVTKASEKLAASAARREPAVISRTKSGRVSKSTSATVAKSPSTLKSTARRTTAKKSSA</sequence>
<evidence type="ECO:0000256" key="5">
    <source>
        <dbReference type="ARBA" id="ARBA00023125"/>
    </source>
</evidence>
<feature type="compositionally biased region" description="Polar residues" evidence="8">
    <location>
        <begin position="168"/>
        <end position="191"/>
    </location>
</feature>
<dbReference type="InterPro" id="IPR005818">
    <property type="entry name" value="Histone_H1/H5_H15"/>
</dbReference>
<dbReference type="PANTHER" id="PTHR11467">
    <property type="entry name" value="HISTONE H1"/>
    <property type="match status" value="1"/>
</dbReference>
<accession>A0A420J864</accession>
<dbReference type="AlphaFoldDB" id="A0A420J864"/>
<comment type="similarity">
    <text evidence="7">Belongs to the histone H1/H5 family.</text>
</comment>
<dbReference type="PRINTS" id="PR00624">
    <property type="entry name" value="HISTONEH5"/>
</dbReference>
<feature type="region of interest" description="Disordered" evidence="8">
    <location>
        <begin position="122"/>
        <end position="203"/>
    </location>
</feature>
<evidence type="ECO:0000256" key="8">
    <source>
        <dbReference type="SAM" id="MobiDB-lite"/>
    </source>
</evidence>
<dbReference type="EMBL" id="MCBQ01001879">
    <property type="protein sequence ID" value="RKF82974.1"/>
    <property type="molecule type" value="Genomic_DNA"/>
</dbReference>
<feature type="compositionally biased region" description="Basic residues" evidence="8">
    <location>
        <begin position="192"/>
        <end position="203"/>
    </location>
</feature>
<dbReference type="GO" id="GO:0030527">
    <property type="term" value="F:structural constituent of chromatin"/>
    <property type="evidence" value="ECO:0007669"/>
    <property type="project" value="InterPro"/>
</dbReference>
<dbReference type="GO" id="GO:0030261">
    <property type="term" value="P:chromosome condensation"/>
    <property type="evidence" value="ECO:0007669"/>
    <property type="project" value="TreeGrafter"/>
</dbReference>
<evidence type="ECO:0000256" key="7">
    <source>
        <dbReference type="RuleBase" id="RU003894"/>
    </source>
</evidence>
<organism evidence="10 11">
    <name type="scientific">Golovinomyces cichoracearum</name>
    <dbReference type="NCBI Taxonomy" id="62708"/>
    <lineage>
        <taxon>Eukaryota</taxon>
        <taxon>Fungi</taxon>
        <taxon>Dikarya</taxon>
        <taxon>Ascomycota</taxon>
        <taxon>Pezizomycotina</taxon>
        <taxon>Leotiomycetes</taxon>
        <taxon>Erysiphales</taxon>
        <taxon>Erysiphaceae</taxon>
        <taxon>Golovinomyces</taxon>
    </lineage>
</organism>
<dbReference type="GO" id="GO:0003690">
    <property type="term" value="F:double-stranded DNA binding"/>
    <property type="evidence" value="ECO:0007669"/>
    <property type="project" value="TreeGrafter"/>
</dbReference>
<evidence type="ECO:0000259" key="9">
    <source>
        <dbReference type="PROSITE" id="PS51504"/>
    </source>
</evidence>
<protein>
    <recommendedName>
        <fullName evidence="3">Histone H1</fullName>
    </recommendedName>
</protein>
<dbReference type="GO" id="GO:0000786">
    <property type="term" value="C:nucleosome"/>
    <property type="evidence" value="ECO:0007669"/>
    <property type="project" value="InterPro"/>
</dbReference>
<reference evidence="10 11" key="1">
    <citation type="journal article" date="2018" name="BMC Genomics">
        <title>Comparative genome analyses reveal sequence features reflecting distinct modes of host-adaptation between dicot and monocot powdery mildew.</title>
        <authorList>
            <person name="Wu Y."/>
            <person name="Ma X."/>
            <person name="Pan Z."/>
            <person name="Kale S.D."/>
            <person name="Song Y."/>
            <person name="King H."/>
            <person name="Zhang Q."/>
            <person name="Presley C."/>
            <person name="Deng X."/>
            <person name="Wei C.I."/>
            <person name="Xiao S."/>
        </authorList>
    </citation>
    <scope>NUCLEOTIDE SEQUENCE [LARGE SCALE GENOMIC DNA]</scope>
    <source>
        <strain evidence="10">UMSG3</strain>
    </source>
</reference>
<dbReference type="Gene3D" id="1.10.10.10">
    <property type="entry name" value="Winged helix-like DNA-binding domain superfamily/Winged helix DNA-binding domain"/>
    <property type="match status" value="1"/>
</dbReference>
<dbReference type="Proteomes" id="UP000283383">
    <property type="component" value="Unassembled WGS sequence"/>
</dbReference>
<dbReference type="InterPro" id="IPR036388">
    <property type="entry name" value="WH-like_DNA-bd_sf"/>
</dbReference>
<dbReference type="GO" id="GO:0031492">
    <property type="term" value="F:nucleosomal DNA binding"/>
    <property type="evidence" value="ECO:0007669"/>
    <property type="project" value="TreeGrafter"/>
</dbReference>
<name>A0A420J864_9PEZI</name>
<proteinExistence type="inferred from homology"/>
<dbReference type="PANTHER" id="PTHR11467:SF36">
    <property type="entry name" value="HISTONE 24-RELATED"/>
    <property type="match status" value="1"/>
</dbReference>
<evidence type="ECO:0000256" key="4">
    <source>
        <dbReference type="ARBA" id="ARBA00022454"/>
    </source>
</evidence>
<evidence type="ECO:0000256" key="1">
    <source>
        <dbReference type="ARBA" id="ARBA00004123"/>
    </source>
</evidence>
<dbReference type="GO" id="GO:0005634">
    <property type="term" value="C:nucleus"/>
    <property type="evidence" value="ECO:0007669"/>
    <property type="project" value="UniProtKB-SubCell"/>
</dbReference>
<evidence type="ECO:0000256" key="6">
    <source>
        <dbReference type="ARBA" id="ARBA00023242"/>
    </source>
</evidence>
<dbReference type="STRING" id="62708.A0A420J864"/>
<dbReference type="CDD" id="cd00073">
    <property type="entry name" value="H15"/>
    <property type="match status" value="1"/>
</dbReference>
<dbReference type="InterPro" id="IPR005819">
    <property type="entry name" value="H1/H5"/>
</dbReference>
<comment type="caution">
    <text evidence="10">The sequence shown here is derived from an EMBL/GenBank/DDBJ whole genome shotgun (WGS) entry which is preliminary data.</text>
</comment>
<keyword evidence="6 7" id="KW-0539">Nucleus</keyword>
<dbReference type="Pfam" id="PF00538">
    <property type="entry name" value="Linker_histone"/>
    <property type="match status" value="1"/>
</dbReference>